<keyword evidence="1" id="KW-0732">Signal</keyword>
<feature type="domain" description="3-keto-alpha-glucoside-1,2-lyase/3-keto-2-hydroxy-glucal hydratase" evidence="2">
    <location>
        <begin position="727"/>
        <end position="925"/>
    </location>
</feature>
<evidence type="ECO:0000313" key="3">
    <source>
        <dbReference type="EMBL" id="KJF42982.1"/>
    </source>
</evidence>
<name>A0A0D8J7X6_9BACT</name>
<dbReference type="Proteomes" id="UP000032544">
    <property type="component" value="Unassembled WGS sequence"/>
</dbReference>
<dbReference type="InterPro" id="IPR004155">
    <property type="entry name" value="PBS_lyase_HEAT"/>
</dbReference>
<dbReference type="AlphaFoldDB" id="A0A0D8J7X6"/>
<feature type="signal peptide" evidence="1">
    <location>
        <begin position="1"/>
        <end position="23"/>
    </location>
</feature>
<dbReference type="STRING" id="1544798.LH29_16460"/>
<dbReference type="InterPro" id="IPR011989">
    <property type="entry name" value="ARM-like"/>
</dbReference>
<gene>
    <name evidence="3" type="ORF">LH29_16460</name>
</gene>
<evidence type="ECO:0000259" key="2">
    <source>
        <dbReference type="Pfam" id="PF06439"/>
    </source>
</evidence>
<organism evidence="3 4">
    <name type="scientific">Draconibacterium sediminis</name>
    <dbReference type="NCBI Taxonomy" id="1544798"/>
    <lineage>
        <taxon>Bacteria</taxon>
        <taxon>Pseudomonadati</taxon>
        <taxon>Bacteroidota</taxon>
        <taxon>Bacteroidia</taxon>
        <taxon>Marinilabiliales</taxon>
        <taxon>Prolixibacteraceae</taxon>
        <taxon>Draconibacterium</taxon>
    </lineage>
</organism>
<evidence type="ECO:0000313" key="4">
    <source>
        <dbReference type="Proteomes" id="UP000032544"/>
    </source>
</evidence>
<dbReference type="RefSeq" id="WP_045031495.1">
    <property type="nucleotide sequence ID" value="NZ_JRHC01000004.1"/>
</dbReference>
<feature type="chain" id="PRO_5002330754" description="3-keto-alpha-glucoside-1,2-lyase/3-keto-2-hydroxy-glucal hydratase domain-containing protein" evidence="1">
    <location>
        <begin position="24"/>
        <end position="1133"/>
    </location>
</feature>
<dbReference type="PROSITE" id="PS51257">
    <property type="entry name" value="PROKAR_LIPOPROTEIN"/>
    <property type="match status" value="1"/>
</dbReference>
<dbReference type="InterPro" id="IPR010496">
    <property type="entry name" value="AL/BT2_dom"/>
</dbReference>
<comment type="caution">
    <text evidence="3">The sequence shown here is derived from an EMBL/GenBank/DDBJ whole genome shotgun (WGS) entry which is preliminary data.</text>
</comment>
<dbReference type="PATRIC" id="fig|1544798.3.peg.3457"/>
<dbReference type="Gene3D" id="1.25.10.10">
    <property type="entry name" value="Leucine-rich Repeat Variant"/>
    <property type="match status" value="2"/>
</dbReference>
<dbReference type="SMART" id="SM00567">
    <property type="entry name" value="EZ_HEAT"/>
    <property type="match status" value="3"/>
</dbReference>
<sequence>MKKYIVQITTILLLACLSMAGMAQDNRTLDTKVADVLAQMPTKNLTHRDKAMNDIFLMGNEGYQKLAAQLVPLGTGDDTAVRFALNSFSRYASQFGKCEERVFAEENLLKALNTANDVEVKTYLLNQLNLVAGEKTVEQVKSYLTDEQLAEPAAQTILSTEDPKTAEVFLAAFPKTEGNTQMTIVRALGQLKCKRAVPLITPLGSSDSEPMQKTALAALANIGSPDSYKTLLSAASAVDFNYDATNAAEAFLTYTKRLGEQNELELMEKACKAIFKANSASDHLHNYSTALRIYANNLGYEATPLLLEAVDSPDKAFRYSVLNIAENLGGVADTRKWIAKAETSNAEVKAEIIDMLGRRGCAQANDFVLASLNSASEVVRTEAVNVLAKLQGSKAIQTLTAHLAQGKDIEATTKVLNTLLDKDHLYLIAGNLDQSTGKTKAAFINLIGAKAGSQYFDDILAVTSSSNTDEKSAAFAALKQVSSYENTDALLKLLLAVTEPSEITETQLALIAAVDGIAEEQKANGKVLSTLEQTNKKARLFPILPTIGGETALETVTGYFNSSSGEQKQAAFTALTNWQDYAASKPLFEICKSGNETFSQPAFESFVRRVAGADLPDDQKLLQYRKVMQYASSAAEQKNVIAAIGRLKTFLSLVYLEQYLEKEELTATTSRAIMNIAMPNSEGEGGLTGDIVRRILGKAEQALSGEDSAYDKINIQNYLKAMLKDKGYVSMFNGKNLEGWQGMLLDGNPIKIAKLSDTERAKEQESANIKMLENWSVKDGMIIFNGHGANLVSKKIYKDFDMIVDWRISKKGDSGIYLRGTPQVQIWDTSRVEVGAQVGSGGLYNNNPENVRNPLLVADNPIDEWNTFRITMVGENVTVYLNGELVVDNVKMDNYWDRSIPIFSEGTIELQAHGNELAFRDVYVREINTKEIGLTQEEIDEGFVSLFNGKNLNGWQGNKTDYYAENGELVVNPKMGGHGNLFTEKEYGDFVFRFEFKLTPGANNGLGIRAPLEGDAAYVGMELQILDNTAPIYANLHEYQYHGSVYGTIPAKRGFLNPVGDWNTQEVVVKGTKIKITLNGEVILDGDIADAREHGTKDGKDHPGLQNDKGFIGFLGHGSELWFRNIRIKDLSE</sequence>
<dbReference type="SUPFAM" id="SSF48371">
    <property type="entry name" value="ARM repeat"/>
    <property type="match status" value="1"/>
</dbReference>
<dbReference type="Pfam" id="PF06439">
    <property type="entry name" value="3keto-disac_hyd"/>
    <property type="match status" value="2"/>
</dbReference>
<keyword evidence="4" id="KW-1185">Reference proteome</keyword>
<protein>
    <recommendedName>
        <fullName evidence="2">3-keto-alpha-glucoside-1,2-lyase/3-keto-2-hydroxy-glucal hydratase domain-containing protein</fullName>
    </recommendedName>
</protein>
<dbReference type="Pfam" id="PF13646">
    <property type="entry name" value="HEAT_2"/>
    <property type="match status" value="2"/>
</dbReference>
<dbReference type="EMBL" id="JRHC01000004">
    <property type="protein sequence ID" value="KJF42982.1"/>
    <property type="molecule type" value="Genomic_DNA"/>
</dbReference>
<reference evidence="3 4" key="1">
    <citation type="submission" date="2014-09" db="EMBL/GenBank/DDBJ databases">
        <title>Draft Genome Sequence of Draconibacterium sp. JN14CK-3.</title>
        <authorList>
            <person name="Dong C."/>
            <person name="Lai Q."/>
            <person name="Shao Z."/>
        </authorList>
    </citation>
    <scope>NUCLEOTIDE SEQUENCE [LARGE SCALE GENOMIC DNA]</scope>
    <source>
        <strain evidence="3 4">JN14CK-3</strain>
    </source>
</reference>
<dbReference type="GO" id="GO:0016787">
    <property type="term" value="F:hydrolase activity"/>
    <property type="evidence" value="ECO:0007669"/>
    <property type="project" value="InterPro"/>
</dbReference>
<dbReference type="OrthoDB" id="9806233at2"/>
<accession>A0A0D8J7X6</accession>
<evidence type="ECO:0000256" key="1">
    <source>
        <dbReference type="SAM" id="SignalP"/>
    </source>
</evidence>
<proteinExistence type="predicted"/>
<dbReference type="Gene3D" id="2.60.120.560">
    <property type="entry name" value="Exo-inulinase, domain 1"/>
    <property type="match status" value="2"/>
</dbReference>
<feature type="domain" description="3-keto-alpha-glucoside-1,2-lyase/3-keto-2-hydroxy-glucal hydratase" evidence="2">
    <location>
        <begin position="942"/>
        <end position="1129"/>
    </location>
</feature>
<dbReference type="InterPro" id="IPR016024">
    <property type="entry name" value="ARM-type_fold"/>
</dbReference>